<dbReference type="EMBL" id="RAWB01000275">
    <property type="protein sequence ID" value="RKH54994.1"/>
    <property type="molecule type" value="Genomic_DNA"/>
</dbReference>
<reference evidence="3" key="1">
    <citation type="submission" date="2018-09" db="EMBL/GenBank/DDBJ databases">
        <authorList>
            <person name="Livingstone P.G."/>
            <person name="Whitworth D.E."/>
        </authorList>
    </citation>
    <scope>NUCLEOTIDE SEQUENCE [LARGE SCALE GENOMIC DNA]</scope>
    <source>
        <strain evidence="3">CA051B</strain>
    </source>
</reference>
<dbReference type="AlphaFoldDB" id="A0A3A8PU45"/>
<name>A0A3A8PU45_9BACT</name>
<proteinExistence type="predicted"/>
<comment type="caution">
    <text evidence="2">The sequence shown here is derived from an EMBL/GenBank/DDBJ whole genome shotgun (WGS) entry which is preliminary data.</text>
</comment>
<accession>A0A3A8PU45</accession>
<organism evidence="2 3">
    <name type="scientific">Corallococcus llansteffanensis</name>
    <dbReference type="NCBI Taxonomy" id="2316731"/>
    <lineage>
        <taxon>Bacteria</taxon>
        <taxon>Pseudomonadati</taxon>
        <taxon>Myxococcota</taxon>
        <taxon>Myxococcia</taxon>
        <taxon>Myxococcales</taxon>
        <taxon>Cystobacterineae</taxon>
        <taxon>Myxococcaceae</taxon>
        <taxon>Corallococcus</taxon>
    </lineage>
</organism>
<feature type="transmembrane region" description="Helical" evidence="1">
    <location>
        <begin position="18"/>
        <end position="44"/>
    </location>
</feature>
<keyword evidence="1" id="KW-1133">Transmembrane helix</keyword>
<keyword evidence="3" id="KW-1185">Reference proteome</keyword>
<keyword evidence="1" id="KW-0472">Membrane</keyword>
<gene>
    <name evidence="2" type="ORF">D7V93_24145</name>
</gene>
<protein>
    <submittedName>
        <fullName evidence="2">Uncharacterized protein</fullName>
    </submittedName>
</protein>
<evidence type="ECO:0000256" key="1">
    <source>
        <dbReference type="SAM" id="Phobius"/>
    </source>
</evidence>
<keyword evidence="1" id="KW-0812">Transmembrane</keyword>
<evidence type="ECO:0000313" key="3">
    <source>
        <dbReference type="Proteomes" id="UP000272888"/>
    </source>
</evidence>
<sequence>MSSAAEVSDWASRHRKSLLVGSLVVIAGVVFVVVSAGAGLVVLAPTLLLTMYPGEPVHPLAETLP</sequence>
<evidence type="ECO:0000313" key="2">
    <source>
        <dbReference type="EMBL" id="RKH54994.1"/>
    </source>
</evidence>
<dbReference type="Proteomes" id="UP000272888">
    <property type="component" value="Unassembled WGS sequence"/>
</dbReference>